<protein>
    <submittedName>
        <fullName evidence="2">Uncharacterized protein</fullName>
    </submittedName>
</protein>
<dbReference type="RefSeq" id="WP_397408080.1">
    <property type="nucleotide sequence ID" value="NZ_JBIRYI010000023.1"/>
</dbReference>
<organism evidence="2 3">
    <name type="scientific">Promicromonospora kroppenstedtii</name>
    <dbReference type="NCBI Taxonomy" id="440482"/>
    <lineage>
        <taxon>Bacteria</taxon>
        <taxon>Bacillati</taxon>
        <taxon>Actinomycetota</taxon>
        <taxon>Actinomycetes</taxon>
        <taxon>Micrococcales</taxon>
        <taxon>Promicromonosporaceae</taxon>
        <taxon>Promicromonospora</taxon>
    </lineage>
</organism>
<feature type="transmembrane region" description="Helical" evidence="1">
    <location>
        <begin position="30"/>
        <end position="53"/>
    </location>
</feature>
<proteinExistence type="predicted"/>
<dbReference type="Proteomes" id="UP001611580">
    <property type="component" value="Unassembled WGS sequence"/>
</dbReference>
<evidence type="ECO:0000313" key="2">
    <source>
        <dbReference type="EMBL" id="MFI2490314.1"/>
    </source>
</evidence>
<sequence length="109" mass="11507">MSDQPQAPYPAQQPPAPRPISPAYRKWATALLWIAVILLAFVVVATVASFVLLGLANASSDAGAYGYLAIFLWFAVFAVFPVLLGAGIPGLVMRARVRRTPQALGGTAP</sequence>
<comment type="caution">
    <text evidence="2">The sequence shown here is derived from an EMBL/GenBank/DDBJ whole genome shotgun (WGS) entry which is preliminary data.</text>
</comment>
<keyword evidence="1" id="KW-0812">Transmembrane</keyword>
<keyword evidence="1" id="KW-1133">Transmembrane helix</keyword>
<name>A0ABW7XRX1_9MICO</name>
<keyword evidence="1" id="KW-0472">Membrane</keyword>
<dbReference type="EMBL" id="JBIRYI010000023">
    <property type="protein sequence ID" value="MFI2490314.1"/>
    <property type="molecule type" value="Genomic_DNA"/>
</dbReference>
<reference evidence="2 3" key="1">
    <citation type="submission" date="2024-10" db="EMBL/GenBank/DDBJ databases">
        <title>The Natural Products Discovery Center: Release of the First 8490 Sequenced Strains for Exploring Actinobacteria Biosynthetic Diversity.</title>
        <authorList>
            <person name="Kalkreuter E."/>
            <person name="Kautsar S.A."/>
            <person name="Yang D."/>
            <person name="Bader C.D."/>
            <person name="Teijaro C.N."/>
            <person name="Fluegel L."/>
            <person name="Davis C.M."/>
            <person name="Simpson J.R."/>
            <person name="Lauterbach L."/>
            <person name="Steele A.D."/>
            <person name="Gui C."/>
            <person name="Meng S."/>
            <person name="Li G."/>
            <person name="Viehrig K."/>
            <person name="Ye F."/>
            <person name="Su P."/>
            <person name="Kiefer A.F."/>
            <person name="Nichols A."/>
            <person name="Cepeda A.J."/>
            <person name="Yan W."/>
            <person name="Fan B."/>
            <person name="Jiang Y."/>
            <person name="Adhikari A."/>
            <person name="Zheng C.-J."/>
            <person name="Schuster L."/>
            <person name="Cowan T.M."/>
            <person name="Smanski M.J."/>
            <person name="Chevrette M.G."/>
            <person name="De Carvalho L.P.S."/>
            <person name="Shen B."/>
        </authorList>
    </citation>
    <scope>NUCLEOTIDE SEQUENCE [LARGE SCALE GENOMIC DNA]</scope>
    <source>
        <strain evidence="2 3">NPDC019481</strain>
    </source>
</reference>
<evidence type="ECO:0000313" key="3">
    <source>
        <dbReference type="Proteomes" id="UP001611580"/>
    </source>
</evidence>
<gene>
    <name evidence="2" type="ORF">ACH47X_25615</name>
</gene>
<accession>A0ABW7XRX1</accession>
<feature type="transmembrane region" description="Helical" evidence="1">
    <location>
        <begin position="65"/>
        <end position="92"/>
    </location>
</feature>
<evidence type="ECO:0000256" key="1">
    <source>
        <dbReference type="SAM" id="Phobius"/>
    </source>
</evidence>
<keyword evidence="3" id="KW-1185">Reference proteome</keyword>